<dbReference type="Proteomes" id="UP000294444">
    <property type="component" value="Chromosome"/>
</dbReference>
<evidence type="ECO:0000313" key="2">
    <source>
        <dbReference type="EMBL" id="QBQ63465.1"/>
    </source>
</evidence>
<evidence type="ECO:0000256" key="1">
    <source>
        <dbReference type="SAM" id="Phobius"/>
    </source>
</evidence>
<keyword evidence="1" id="KW-0812">Transmembrane</keyword>
<reference evidence="2 3" key="1">
    <citation type="submission" date="2019-03" db="EMBL/GenBank/DDBJ databases">
        <authorList>
            <person name="Che Y."/>
            <person name="Zhou L."/>
        </authorList>
    </citation>
    <scope>NUCLEOTIDE SEQUENCE [LARGE SCALE GENOMIC DNA]</scope>
    <source>
        <strain evidence="2 3">AIFJ1607</strain>
    </source>
</reference>
<protein>
    <submittedName>
        <fullName evidence="2">AzlD domain-containing protein</fullName>
    </submittedName>
</protein>
<sequence>METQNIIYMLIALALGTQLCRFLPLFLPKTVLSSPILQKLNKMLPLVIMVLLVLTSLSLPKSNEGYTLFIAQLIALILVIASYKWLKNILFSVGLGILSLNLILWGLN</sequence>
<feature type="transmembrane region" description="Helical" evidence="1">
    <location>
        <begin position="6"/>
        <end position="28"/>
    </location>
</feature>
<dbReference type="AlphaFoldDB" id="A0A4P7CHD2"/>
<dbReference type="InterPro" id="IPR008407">
    <property type="entry name" value="Brnchd-chn_aa_trnsp_AzlD"/>
</dbReference>
<dbReference type="Pfam" id="PF05437">
    <property type="entry name" value="AzlD"/>
    <property type="match status" value="1"/>
</dbReference>
<dbReference type="KEGG" id="aio:EXH44_04045"/>
<dbReference type="EMBL" id="CP038145">
    <property type="protein sequence ID" value="QBQ63465.1"/>
    <property type="molecule type" value="Genomic_DNA"/>
</dbReference>
<proteinExistence type="predicted"/>
<keyword evidence="1" id="KW-1133">Transmembrane helix</keyword>
<feature type="transmembrane region" description="Helical" evidence="1">
    <location>
        <begin position="89"/>
        <end position="107"/>
    </location>
</feature>
<evidence type="ECO:0000313" key="3">
    <source>
        <dbReference type="Proteomes" id="UP000294444"/>
    </source>
</evidence>
<feature type="transmembrane region" description="Helical" evidence="1">
    <location>
        <begin position="40"/>
        <end position="59"/>
    </location>
</feature>
<dbReference type="RefSeq" id="WP_162856383.1">
    <property type="nucleotide sequence ID" value="NZ_CP038145.1"/>
</dbReference>
<gene>
    <name evidence="2" type="ORF">EXH44_04045</name>
</gene>
<keyword evidence="1" id="KW-0472">Membrane</keyword>
<feature type="transmembrane region" description="Helical" evidence="1">
    <location>
        <begin position="65"/>
        <end position="82"/>
    </location>
</feature>
<accession>A0A4P7CHD2</accession>
<organism evidence="2 3">
    <name type="scientific">Actinobacillus indolicus</name>
    <dbReference type="NCBI Taxonomy" id="51049"/>
    <lineage>
        <taxon>Bacteria</taxon>
        <taxon>Pseudomonadati</taxon>
        <taxon>Pseudomonadota</taxon>
        <taxon>Gammaproteobacteria</taxon>
        <taxon>Pasteurellales</taxon>
        <taxon>Pasteurellaceae</taxon>
        <taxon>Actinobacillus</taxon>
    </lineage>
</organism>
<name>A0A4P7CHD2_9PAST</name>
<keyword evidence="3" id="KW-1185">Reference proteome</keyword>